<keyword evidence="2" id="KW-1185">Reference proteome</keyword>
<dbReference type="PANTHER" id="PTHR33067:SF35">
    <property type="entry name" value="ASPARTIC PEPTIDASE DDI1-TYPE DOMAIN-CONTAINING PROTEIN"/>
    <property type="match status" value="1"/>
</dbReference>
<protein>
    <submittedName>
        <fullName evidence="1">Uncharacterized protein</fullName>
    </submittedName>
</protein>
<dbReference type="EMBL" id="OZ034820">
    <property type="protein sequence ID" value="CAL1400920.1"/>
    <property type="molecule type" value="Genomic_DNA"/>
</dbReference>
<sequence length="269" mass="31092">MLIELTNRSVGEARGVIENVLVKCAHFFYPVDFVVLDNEGCDASIIQGQPFLATSRTIIDVRGIQITLRFGDEDISYKKTPIPNLHKYFKWEDVKMDCEPVTPPTTPPSSPKIEWFNMVTHVDPHDSVDEGMFDSCKIIKRPGKEEFSHERDIQELLKVSHQAIDHRRNLKRFIFDERFPKEKGREVKNNLALILEDEEFGECYKSFTDDDTSTREFVSFNPTHQPSDESFLFQAADEESERLHGLHLGLHHKYDLYEGSLVNEGDLVF</sequence>
<evidence type="ECO:0000313" key="1">
    <source>
        <dbReference type="EMBL" id="CAL1400920.1"/>
    </source>
</evidence>
<dbReference type="Proteomes" id="UP001497516">
    <property type="component" value="Chromosome 7"/>
</dbReference>
<dbReference type="Gene3D" id="2.40.70.10">
    <property type="entry name" value="Acid Proteases"/>
    <property type="match status" value="1"/>
</dbReference>
<gene>
    <name evidence="1" type="ORF">LTRI10_LOCUS41016</name>
</gene>
<name>A0AAV2FRG9_9ROSI</name>
<dbReference type="InterPro" id="IPR021109">
    <property type="entry name" value="Peptidase_aspartic_dom_sf"/>
</dbReference>
<dbReference type="AlphaFoldDB" id="A0AAV2FRG9"/>
<accession>A0AAV2FRG9</accession>
<evidence type="ECO:0000313" key="2">
    <source>
        <dbReference type="Proteomes" id="UP001497516"/>
    </source>
</evidence>
<proteinExistence type="predicted"/>
<organism evidence="1 2">
    <name type="scientific">Linum trigynum</name>
    <dbReference type="NCBI Taxonomy" id="586398"/>
    <lineage>
        <taxon>Eukaryota</taxon>
        <taxon>Viridiplantae</taxon>
        <taxon>Streptophyta</taxon>
        <taxon>Embryophyta</taxon>
        <taxon>Tracheophyta</taxon>
        <taxon>Spermatophyta</taxon>
        <taxon>Magnoliopsida</taxon>
        <taxon>eudicotyledons</taxon>
        <taxon>Gunneridae</taxon>
        <taxon>Pentapetalae</taxon>
        <taxon>rosids</taxon>
        <taxon>fabids</taxon>
        <taxon>Malpighiales</taxon>
        <taxon>Linaceae</taxon>
        <taxon>Linum</taxon>
    </lineage>
</organism>
<dbReference type="PANTHER" id="PTHR33067">
    <property type="entry name" value="RNA-DIRECTED DNA POLYMERASE-RELATED"/>
    <property type="match status" value="1"/>
</dbReference>
<reference evidence="1 2" key="1">
    <citation type="submission" date="2024-04" db="EMBL/GenBank/DDBJ databases">
        <authorList>
            <person name="Fracassetti M."/>
        </authorList>
    </citation>
    <scope>NUCLEOTIDE SEQUENCE [LARGE SCALE GENOMIC DNA]</scope>
</reference>